<dbReference type="PROSITE" id="PS51257">
    <property type="entry name" value="PROKAR_LIPOPROTEIN"/>
    <property type="match status" value="1"/>
</dbReference>
<evidence type="ECO:0000256" key="2">
    <source>
        <dbReference type="SAM" id="SignalP"/>
    </source>
</evidence>
<dbReference type="Proteomes" id="UP000009027">
    <property type="component" value="Unassembled WGS sequence"/>
</dbReference>
<keyword evidence="4" id="KW-1185">Reference proteome</keyword>
<dbReference type="AlphaFoldDB" id="F9WQS6"/>
<feature type="region of interest" description="Disordered" evidence="1">
    <location>
        <begin position="32"/>
        <end position="66"/>
    </location>
</feature>
<sequence length="247" mass="26491">MRRVLLSPSVLASVGCWAAVPATAMAAHWVHKSHGGSPAVPPRSHKRKRKDERRSPHGHTASWGDPALDEVSTVFHAPIDTVSAPATPLVMNKLAQSTLSKRFSHRHGTAVAHSGGITAPTSTPNAPLQQPSTSPQSSLTAVRHLIKVHAIMRNNYTALGKNVHVLDCFSRACAEALMQLGLLERHDAAPDMEAGHYIEVRILSLLEPDDGGQSTSGSSFTIAPDAPLYSEPIKIPTLEVERLLFVA</sequence>
<keyword evidence="2" id="KW-0732">Signal</keyword>
<feature type="region of interest" description="Disordered" evidence="1">
    <location>
        <begin position="101"/>
        <end position="138"/>
    </location>
</feature>
<protein>
    <submittedName>
        <fullName evidence="3">Uncharacterized protein</fullName>
    </submittedName>
</protein>
<reference evidence="3 4" key="1">
    <citation type="journal article" date="2012" name="Proc. Natl. Acad. Sci. U.S.A.">
        <title>Antigenic diversity is generated by distinct evolutionary mechanisms in African trypanosome species.</title>
        <authorList>
            <person name="Jackson A.P."/>
            <person name="Berry A."/>
            <person name="Aslett M."/>
            <person name="Allison H.C."/>
            <person name="Burton P."/>
            <person name="Vavrova-Anderson J."/>
            <person name="Brown R."/>
            <person name="Browne H."/>
            <person name="Corton N."/>
            <person name="Hauser H."/>
            <person name="Gamble J."/>
            <person name="Gilderthorp R."/>
            <person name="Marcello L."/>
            <person name="McQuillan J."/>
            <person name="Otto T.D."/>
            <person name="Quail M.A."/>
            <person name="Sanders M.J."/>
            <person name="van Tonder A."/>
            <person name="Ginger M.L."/>
            <person name="Field M.C."/>
            <person name="Barry J.D."/>
            <person name="Hertz-Fowler C."/>
            <person name="Berriman M."/>
        </authorList>
    </citation>
    <scope>NUCLEOTIDE SEQUENCE</scope>
    <source>
        <strain evidence="3 4">Y486</strain>
    </source>
</reference>
<organism evidence="3 4">
    <name type="scientific">Trypanosoma vivax (strain Y486)</name>
    <dbReference type="NCBI Taxonomy" id="1055687"/>
    <lineage>
        <taxon>Eukaryota</taxon>
        <taxon>Discoba</taxon>
        <taxon>Euglenozoa</taxon>
        <taxon>Kinetoplastea</taxon>
        <taxon>Metakinetoplastina</taxon>
        <taxon>Trypanosomatida</taxon>
        <taxon>Trypanosomatidae</taxon>
        <taxon>Trypanosoma</taxon>
        <taxon>Duttonella</taxon>
    </lineage>
</organism>
<feature type="compositionally biased region" description="Low complexity" evidence="1">
    <location>
        <begin position="127"/>
        <end position="138"/>
    </location>
</feature>
<feature type="non-terminal residue" evidence="3">
    <location>
        <position position="247"/>
    </location>
</feature>
<accession>F9WQS6</accession>
<feature type="signal peptide" evidence="2">
    <location>
        <begin position="1"/>
        <end position="26"/>
    </location>
</feature>
<evidence type="ECO:0000313" key="3">
    <source>
        <dbReference type="EMBL" id="CCD19908.1"/>
    </source>
</evidence>
<dbReference type="VEuPathDB" id="TriTrypDB:TvY486_0002420"/>
<name>F9WQS6_TRYVY</name>
<dbReference type="EMBL" id="CAEX01004414">
    <property type="protein sequence ID" value="CCD19908.1"/>
    <property type="molecule type" value="Genomic_DNA"/>
</dbReference>
<evidence type="ECO:0000313" key="4">
    <source>
        <dbReference type="Proteomes" id="UP000009027"/>
    </source>
</evidence>
<gene>
    <name evidence="3" type="ORF">TvY486_0002420</name>
</gene>
<evidence type="ECO:0000256" key="1">
    <source>
        <dbReference type="SAM" id="MobiDB-lite"/>
    </source>
</evidence>
<proteinExistence type="predicted"/>
<feature type="chain" id="PRO_5003394996" evidence="2">
    <location>
        <begin position="27"/>
        <end position="247"/>
    </location>
</feature>